<feature type="transmembrane region" description="Helical" evidence="1">
    <location>
        <begin position="268"/>
        <end position="287"/>
    </location>
</feature>
<evidence type="ECO:0000256" key="1">
    <source>
        <dbReference type="SAM" id="Phobius"/>
    </source>
</evidence>
<reference evidence="3" key="2">
    <citation type="submission" date="2023-04" db="EMBL/GenBank/DDBJ databases">
        <title>Genomic analysis of Lactococcus garvieae isolates.</title>
        <authorList>
            <person name="Zhanghang C."/>
        </authorList>
    </citation>
    <scope>NUCLEOTIDE SEQUENCE</scope>
    <source>
        <strain evidence="3">ZB-1</strain>
    </source>
</reference>
<keyword evidence="1" id="KW-1133">Transmembrane helix</keyword>
<dbReference type="InterPro" id="IPR018674">
    <property type="entry name" value="DUF2142_membrane"/>
</dbReference>
<sequence length="455" mass="51579">MTEFIMKKKWEIGEVKVHKMYLVMALFFGIIFSIMMPIFNEQDGQYHFAASTAIVDLPVNLSNYGEYTVGSGMGTQQNFYKNGTHFQQYYLQKVQIIPQADIPRNINSANTIFHYDFMGHVIPALGVWIGYHVYPSLGVMVVFGRLINMIVCSIMIFLIIQWMKKGKLLLATIMLSPVAINSFASLSYDAVNFVWVSFLIAFVINKVVDKKVNWKYDIPIMIGIGIVSKIWFKTNYLVLLLMFVIIIADILINKYFDDELGNKKKNIFIAVLTSTAVLISSGAFYYWTHGNGGVRYVLERLWASFGISNTSTPTLVSQSLLAQSNRGYNMLPYWIAGVWFTLIIFVLLVEGKYVKSKLVSFGALAVFIASILAVYLNFIPFNEATSGQIYGVQGRYFTPVLLLLSLFIGNEEFKLKITPKKTIFVWVLIIVFVSNMLLVVNTLSGMHGLFVEMRG</sequence>
<gene>
    <name evidence="2" type="ORF">ikelab_04840</name>
    <name evidence="3" type="ORF">QHR29_04935</name>
</gene>
<evidence type="ECO:0000313" key="2">
    <source>
        <dbReference type="EMBL" id="GFO51209.1"/>
    </source>
</evidence>
<dbReference type="RefSeq" id="WP_023890012.1">
    <property type="nucleotide sequence ID" value="NZ_AP026069.1"/>
</dbReference>
<feature type="transmembrane region" description="Helical" evidence="1">
    <location>
        <begin position="21"/>
        <end position="39"/>
    </location>
</feature>
<organism evidence="2 4">
    <name type="scientific">Lactococcus garvieae</name>
    <dbReference type="NCBI Taxonomy" id="1363"/>
    <lineage>
        <taxon>Bacteria</taxon>
        <taxon>Bacillati</taxon>
        <taxon>Bacillota</taxon>
        <taxon>Bacilli</taxon>
        <taxon>Lactobacillales</taxon>
        <taxon>Streptococcaceae</taxon>
        <taxon>Lactococcus</taxon>
    </lineage>
</organism>
<feature type="transmembrane region" description="Helical" evidence="1">
    <location>
        <begin position="146"/>
        <end position="163"/>
    </location>
</feature>
<proteinExistence type="predicted"/>
<dbReference type="Proteomes" id="UP000504756">
    <property type="component" value="Unassembled WGS sequence"/>
</dbReference>
<feature type="transmembrane region" description="Helical" evidence="1">
    <location>
        <begin position="183"/>
        <end position="204"/>
    </location>
</feature>
<dbReference type="Proteomes" id="UP001157396">
    <property type="component" value="Unassembled WGS sequence"/>
</dbReference>
<dbReference type="EMBL" id="JARYTV010000003">
    <property type="protein sequence ID" value="MDH7959807.1"/>
    <property type="molecule type" value="Genomic_DNA"/>
</dbReference>
<feature type="transmembrane region" description="Helical" evidence="1">
    <location>
        <begin position="422"/>
        <end position="443"/>
    </location>
</feature>
<protein>
    <submittedName>
        <fullName evidence="3">DUF2142 domain-containing protein</fullName>
    </submittedName>
    <submittedName>
        <fullName evidence="2">Membrane protein</fullName>
    </submittedName>
</protein>
<feature type="transmembrane region" description="Helical" evidence="1">
    <location>
        <begin position="331"/>
        <end position="349"/>
    </location>
</feature>
<dbReference type="Pfam" id="PF09913">
    <property type="entry name" value="DUF2142"/>
    <property type="match status" value="1"/>
</dbReference>
<dbReference type="AlphaFoldDB" id="A0A6L2ZT27"/>
<keyword evidence="1" id="KW-0812">Transmembrane</keyword>
<dbReference type="EMBL" id="BLXU01000002">
    <property type="protein sequence ID" value="GFO51209.1"/>
    <property type="molecule type" value="Genomic_DNA"/>
</dbReference>
<accession>A0A6L2ZT27</accession>
<feature type="transmembrane region" description="Helical" evidence="1">
    <location>
        <begin position="238"/>
        <end position="256"/>
    </location>
</feature>
<feature type="transmembrane region" description="Helical" evidence="1">
    <location>
        <begin position="117"/>
        <end position="134"/>
    </location>
</feature>
<comment type="caution">
    <text evidence="2">The sequence shown here is derived from an EMBL/GenBank/DDBJ whole genome shotgun (WGS) entry which is preliminary data.</text>
</comment>
<reference evidence="2 4" key="1">
    <citation type="submission" date="2020-06" db="EMBL/GenBank/DDBJ databases">
        <title>Draft genome sequence of Lactic acid bacteria from Okinawan-style tofu.</title>
        <authorList>
            <person name="Takara I."/>
            <person name="Ikematsu S."/>
        </authorList>
    </citation>
    <scope>NUCLEOTIDE SEQUENCE [LARGE SCALE GENOMIC DNA]</scope>
    <source>
        <strain evidence="4">lg38</strain>
        <strain evidence="2">Lg38</strain>
    </source>
</reference>
<name>A0A6L2ZT27_9LACT</name>
<evidence type="ECO:0000313" key="3">
    <source>
        <dbReference type="EMBL" id="MDH7959807.1"/>
    </source>
</evidence>
<feature type="transmembrane region" description="Helical" evidence="1">
    <location>
        <begin position="361"/>
        <end position="381"/>
    </location>
</feature>
<keyword evidence="1" id="KW-0472">Membrane</keyword>
<evidence type="ECO:0000313" key="4">
    <source>
        <dbReference type="Proteomes" id="UP000504756"/>
    </source>
</evidence>